<dbReference type="RefSeq" id="WP_239132221.1">
    <property type="nucleotide sequence ID" value="NZ_BAAATX010000002.1"/>
</dbReference>
<dbReference type="Pfam" id="PF09851">
    <property type="entry name" value="SHOCT"/>
    <property type="match status" value="1"/>
</dbReference>
<protein>
    <recommendedName>
        <fullName evidence="2">SHOCT domain-containing protein</fullName>
    </recommendedName>
</protein>
<evidence type="ECO:0000313" key="3">
    <source>
        <dbReference type="EMBL" id="GIE00259.1"/>
    </source>
</evidence>
<evidence type="ECO:0000259" key="2">
    <source>
        <dbReference type="Pfam" id="PF09851"/>
    </source>
</evidence>
<organism evidence="3 4">
    <name type="scientific">Paractinoplanes durhamensis</name>
    <dbReference type="NCBI Taxonomy" id="113563"/>
    <lineage>
        <taxon>Bacteria</taxon>
        <taxon>Bacillati</taxon>
        <taxon>Actinomycetota</taxon>
        <taxon>Actinomycetes</taxon>
        <taxon>Micromonosporales</taxon>
        <taxon>Micromonosporaceae</taxon>
        <taxon>Paractinoplanes</taxon>
    </lineage>
</organism>
<keyword evidence="1" id="KW-1133">Transmembrane helix</keyword>
<gene>
    <name evidence="3" type="ORF">Adu01nite_16090</name>
</gene>
<dbReference type="InterPro" id="IPR018649">
    <property type="entry name" value="SHOCT"/>
</dbReference>
<keyword evidence="4" id="KW-1185">Reference proteome</keyword>
<comment type="caution">
    <text evidence="3">The sequence shown here is derived from an EMBL/GenBank/DDBJ whole genome shotgun (WGS) entry which is preliminary data.</text>
</comment>
<dbReference type="EMBL" id="BOML01000013">
    <property type="protein sequence ID" value="GIE00259.1"/>
    <property type="molecule type" value="Genomic_DNA"/>
</dbReference>
<keyword evidence="1" id="KW-0472">Membrane</keyword>
<reference evidence="3 4" key="1">
    <citation type="submission" date="2021-01" db="EMBL/GenBank/DDBJ databases">
        <title>Whole genome shotgun sequence of Actinoplanes durhamensis NBRC 14914.</title>
        <authorList>
            <person name="Komaki H."/>
            <person name="Tamura T."/>
        </authorList>
    </citation>
    <scope>NUCLEOTIDE SEQUENCE [LARGE SCALE GENOMIC DNA]</scope>
    <source>
        <strain evidence="3 4">NBRC 14914</strain>
    </source>
</reference>
<proteinExistence type="predicted"/>
<dbReference type="Proteomes" id="UP000637628">
    <property type="component" value="Unassembled WGS sequence"/>
</dbReference>
<accession>A0ABQ3YRQ3</accession>
<keyword evidence="1" id="KW-0812">Transmembrane</keyword>
<feature type="domain" description="SHOCT" evidence="2">
    <location>
        <begin position="48"/>
        <end position="74"/>
    </location>
</feature>
<sequence length="79" mass="8685">MMYHGSGMGVGWSLIGFAIVLPTLFLLAGLVVAQFHWGQGGPESPAPDAERVLAGRFARGEIDQEDYEQRLRTLRAGRR</sequence>
<feature type="transmembrane region" description="Helical" evidence="1">
    <location>
        <begin position="12"/>
        <end position="33"/>
    </location>
</feature>
<name>A0ABQ3YRQ3_9ACTN</name>
<evidence type="ECO:0000256" key="1">
    <source>
        <dbReference type="SAM" id="Phobius"/>
    </source>
</evidence>
<evidence type="ECO:0000313" key="4">
    <source>
        <dbReference type="Proteomes" id="UP000637628"/>
    </source>
</evidence>